<dbReference type="PaxDb" id="121845-A0A1S3DME9"/>
<organism evidence="2 3">
    <name type="scientific">Diaphorina citri</name>
    <name type="common">Asian citrus psyllid</name>
    <dbReference type="NCBI Taxonomy" id="121845"/>
    <lineage>
        <taxon>Eukaryota</taxon>
        <taxon>Metazoa</taxon>
        <taxon>Ecdysozoa</taxon>
        <taxon>Arthropoda</taxon>
        <taxon>Hexapoda</taxon>
        <taxon>Insecta</taxon>
        <taxon>Pterygota</taxon>
        <taxon>Neoptera</taxon>
        <taxon>Paraneoptera</taxon>
        <taxon>Hemiptera</taxon>
        <taxon>Sternorrhyncha</taxon>
        <taxon>Psylloidea</taxon>
        <taxon>Psyllidae</taxon>
        <taxon>Diaphorininae</taxon>
        <taxon>Diaphorina</taxon>
    </lineage>
</organism>
<name>A0A1S3DME9_DIACI</name>
<gene>
    <name evidence="3" type="primary">LOC103521203</name>
</gene>
<feature type="compositionally biased region" description="Basic and acidic residues" evidence="1">
    <location>
        <begin position="38"/>
        <end position="47"/>
    </location>
</feature>
<accession>A0A1S3DME9</accession>
<feature type="region of interest" description="Disordered" evidence="1">
    <location>
        <begin position="94"/>
        <end position="129"/>
    </location>
</feature>
<feature type="compositionally biased region" description="Low complexity" evidence="1">
    <location>
        <begin position="165"/>
        <end position="189"/>
    </location>
</feature>
<proteinExistence type="predicted"/>
<dbReference type="RefSeq" id="XP_008484531.1">
    <property type="nucleotide sequence ID" value="XM_008486309.2"/>
</dbReference>
<dbReference type="KEGG" id="dci:103521203"/>
<keyword evidence="2" id="KW-1185">Reference proteome</keyword>
<feature type="region of interest" description="Disordered" evidence="1">
    <location>
        <begin position="244"/>
        <end position="276"/>
    </location>
</feature>
<dbReference type="AlphaFoldDB" id="A0A1S3DME9"/>
<dbReference type="GeneID" id="103521203"/>
<feature type="region of interest" description="Disordered" evidence="1">
    <location>
        <begin position="1"/>
        <end position="65"/>
    </location>
</feature>
<feature type="compositionally biased region" description="Low complexity" evidence="1">
    <location>
        <begin position="113"/>
        <end position="129"/>
    </location>
</feature>
<dbReference type="Proteomes" id="UP000079169">
    <property type="component" value="Unplaced"/>
</dbReference>
<feature type="region of interest" description="Disordered" evidence="1">
    <location>
        <begin position="165"/>
        <end position="226"/>
    </location>
</feature>
<reference evidence="3" key="1">
    <citation type="submission" date="2025-08" db="UniProtKB">
        <authorList>
            <consortium name="RefSeq"/>
        </authorList>
    </citation>
    <scope>IDENTIFICATION</scope>
</reference>
<feature type="compositionally biased region" description="Polar residues" evidence="1">
    <location>
        <begin position="1"/>
        <end position="10"/>
    </location>
</feature>
<feature type="compositionally biased region" description="Polar residues" evidence="1">
    <location>
        <begin position="210"/>
        <end position="226"/>
    </location>
</feature>
<protein>
    <submittedName>
        <fullName evidence="3">Uncharacterized protein LOC103521203</fullName>
    </submittedName>
</protein>
<sequence length="276" mass="30121">MSEENLNGNNAEDDNIGDEPNPPRVPLQPDIGLGLERSNNETRRNHNIEPPSGSGGSVSFSHFLGRAPGASNSGLPDFVQDHLADIPFNLNQSRSSCDNANPTLPDFLSDTQRSVNPPEPSSSSSSNNLLQIENNNLRRELDNLRRLLAQQLTLILRLENQIQEQSSDASSPSQSVSSSHSQALSSLQQEVETLRQENRLLKQRRGGGSVSNVRSTRLSQELRNQATQSENLLRGLMNSVSSMKDLANQLAAETSADPGPSDGQEYRDLPSDSEDD</sequence>
<evidence type="ECO:0000313" key="3">
    <source>
        <dbReference type="RefSeq" id="XP_008484531.1"/>
    </source>
</evidence>
<evidence type="ECO:0000256" key="1">
    <source>
        <dbReference type="SAM" id="MobiDB-lite"/>
    </source>
</evidence>
<evidence type="ECO:0000313" key="2">
    <source>
        <dbReference type="Proteomes" id="UP000079169"/>
    </source>
</evidence>